<feature type="transmembrane region" description="Helical" evidence="8">
    <location>
        <begin position="100"/>
        <end position="122"/>
    </location>
</feature>
<evidence type="ECO:0000256" key="3">
    <source>
        <dbReference type="ARBA" id="ARBA00022692"/>
    </source>
</evidence>
<reference evidence="11 12" key="1">
    <citation type="submission" date="2014-10" db="EMBL/GenBank/DDBJ databases">
        <title>Draft genome sequence of the proteorhodopsin-containing marine bacterium Dokdonia donghaensis.</title>
        <authorList>
            <person name="Gomez-Consarnau L."/>
            <person name="Gonzalez J.M."/>
            <person name="Riedel T."/>
            <person name="Jaenicke S."/>
            <person name="Wagner-Doebler I."/>
            <person name="Fuhrman J.A."/>
        </authorList>
    </citation>
    <scope>NUCLEOTIDE SEQUENCE [LARGE SCALE GENOMIC DNA]</scope>
    <source>
        <strain evidence="11 12">DSW-1</strain>
    </source>
</reference>
<evidence type="ECO:0000259" key="9">
    <source>
        <dbReference type="Pfam" id="PF01694"/>
    </source>
</evidence>
<comment type="subcellular location">
    <subcellularLocation>
        <location evidence="1">Membrane</location>
        <topology evidence="1">Multi-pass membrane protein</topology>
    </subcellularLocation>
</comment>
<keyword evidence="3 8" id="KW-0812">Transmembrane</keyword>
<proteinExistence type="inferred from homology"/>
<dbReference type="Gene3D" id="1.20.1540.10">
    <property type="entry name" value="Rhomboid-like"/>
    <property type="match status" value="1"/>
</dbReference>
<comment type="caution">
    <text evidence="11">The sequence shown here is derived from an EMBL/GenBank/DDBJ whole genome shotgun (WGS) entry which is preliminary data.</text>
</comment>
<evidence type="ECO:0000256" key="2">
    <source>
        <dbReference type="ARBA" id="ARBA00009045"/>
    </source>
</evidence>
<evidence type="ECO:0000256" key="6">
    <source>
        <dbReference type="ARBA" id="ARBA00023136"/>
    </source>
</evidence>
<dbReference type="GO" id="GO:0016020">
    <property type="term" value="C:membrane"/>
    <property type="evidence" value="ECO:0007669"/>
    <property type="project" value="UniProtKB-SubCell"/>
</dbReference>
<evidence type="ECO:0000256" key="7">
    <source>
        <dbReference type="SAM" id="MobiDB-lite"/>
    </source>
</evidence>
<dbReference type="KEGG" id="ddo:I597_2788"/>
<dbReference type="PANTHER" id="PTHR43731">
    <property type="entry name" value="RHOMBOID PROTEASE"/>
    <property type="match status" value="1"/>
</dbReference>
<keyword evidence="4" id="KW-0378">Hydrolase</keyword>
<gene>
    <name evidence="11" type="ORF">NV36_05080</name>
</gene>
<feature type="region of interest" description="Disordered" evidence="7">
    <location>
        <begin position="229"/>
        <end position="262"/>
    </location>
</feature>
<evidence type="ECO:0000256" key="5">
    <source>
        <dbReference type="ARBA" id="ARBA00022989"/>
    </source>
</evidence>
<evidence type="ECO:0000313" key="11">
    <source>
        <dbReference type="EMBL" id="KGO06269.1"/>
    </source>
</evidence>
<dbReference type="InterPro" id="IPR022764">
    <property type="entry name" value="Peptidase_S54_rhomboid_dom"/>
</dbReference>
<accession>A0A0A2GSI9</accession>
<dbReference type="RefSeq" id="WP_035325271.1">
    <property type="nucleotide sequence ID" value="NZ_CP015125.1"/>
</dbReference>
<keyword evidence="6 8" id="KW-0472">Membrane</keyword>
<keyword evidence="12" id="KW-1185">Reference proteome</keyword>
<dbReference type="PANTHER" id="PTHR43731:SF14">
    <property type="entry name" value="PRESENILIN-ASSOCIATED RHOMBOID-LIKE PROTEIN, MITOCHONDRIAL"/>
    <property type="match status" value="1"/>
</dbReference>
<dbReference type="GO" id="GO:0006508">
    <property type="term" value="P:proteolysis"/>
    <property type="evidence" value="ECO:0007669"/>
    <property type="project" value="UniProtKB-KW"/>
</dbReference>
<feature type="domain" description="Peptidase S54 rhomboid" evidence="9">
    <location>
        <begin position="59"/>
        <end position="202"/>
    </location>
</feature>
<feature type="transmembrane region" description="Helical" evidence="8">
    <location>
        <begin position="128"/>
        <end position="147"/>
    </location>
</feature>
<dbReference type="EMBL" id="JSAQ01000001">
    <property type="protein sequence ID" value="KGO06269.1"/>
    <property type="molecule type" value="Genomic_DNA"/>
</dbReference>
<feature type="transmembrane region" description="Helical" evidence="8">
    <location>
        <begin position="64"/>
        <end position="88"/>
    </location>
</feature>
<dbReference type="InterPro" id="IPR035952">
    <property type="entry name" value="Rhomboid-like_sf"/>
</dbReference>
<dbReference type="Pfam" id="PF20216">
    <property type="entry name" value="DUF6576"/>
    <property type="match status" value="1"/>
</dbReference>
<feature type="compositionally biased region" description="Basic residues" evidence="7">
    <location>
        <begin position="229"/>
        <end position="251"/>
    </location>
</feature>
<evidence type="ECO:0000259" key="10">
    <source>
        <dbReference type="Pfam" id="PF20216"/>
    </source>
</evidence>
<organism evidence="11 12">
    <name type="scientific">Dokdonia donghaensis DSW-1</name>
    <dbReference type="NCBI Taxonomy" id="1300343"/>
    <lineage>
        <taxon>Bacteria</taxon>
        <taxon>Pseudomonadati</taxon>
        <taxon>Bacteroidota</taxon>
        <taxon>Flavobacteriia</taxon>
        <taxon>Flavobacteriales</taxon>
        <taxon>Flavobacteriaceae</taxon>
        <taxon>Dokdonia</taxon>
    </lineage>
</organism>
<evidence type="ECO:0000256" key="8">
    <source>
        <dbReference type="SAM" id="Phobius"/>
    </source>
</evidence>
<dbReference type="Pfam" id="PF01694">
    <property type="entry name" value="Rhomboid"/>
    <property type="match status" value="1"/>
</dbReference>
<dbReference type="GO" id="GO:0004252">
    <property type="term" value="F:serine-type endopeptidase activity"/>
    <property type="evidence" value="ECO:0007669"/>
    <property type="project" value="InterPro"/>
</dbReference>
<dbReference type="PATRIC" id="fig|1300343.5.peg.2829"/>
<feature type="domain" description="DUF6576" evidence="10">
    <location>
        <begin position="256"/>
        <end position="288"/>
    </location>
</feature>
<dbReference type="InterPro" id="IPR050925">
    <property type="entry name" value="Rhomboid_protease_S54"/>
</dbReference>
<evidence type="ECO:0000313" key="12">
    <source>
        <dbReference type="Proteomes" id="UP000030140"/>
    </source>
</evidence>
<sequence length="294" mass="32811">MANTSLAYKFKTANIAIKLIVVNVLVYVLFNIIPWLVGLGSGTFSQYFVLPSDVIRFLQQPWSVVTYAFLHSGFSHLLWNMVFLYVFSRFVLNLFSEKKFLAIYLLGAIAGGVLFALLYNVLPVFRGTGVLLGASAAVNAIVVFIGTYTPDAEVRIFTFNVKLWWIAAFIVVKDILLLDAGNAGGLISHLGGAAFGFYYAKQLLAGNDIGLWFERLIDNVSGWFTKKPKKQKKSPLRTVHKNKKSSVRSVKKTNTATKREQQQRIDAILDKISKSGYDSLSKAEKDFLFKAGKE</sequence>
<feature type="transmembrane region" description="Helical" evidence="8">
    <location>
        <begin position="20"/>
        <end position="44"/>
    </location>
</feature>
<dbReference type="Proteomes" id="UP000030140">
    <property type="component" value="Unassembled WGS sequence"/>
</dbReference>
<dbReference type="AlphaFoldDB" id="A0A0A2GSI9"/>
<dbReference type="InterPro" id="IPR046483">
    <property type="entry name" value="DUF6576"/>
</dbReference>
<keyword evidence="11" id="KW-0645">Protease</keyword>
<evidence type="ECO:0000256" key="1">
    <source>
        <dbReference type="ARBA" id="ARBA00004141"/>
    </source>
</evidence>
<name>A0A0A2GSI9_9FLAO</name>
<feature type="transmembrane region" description="Helical" evidence="8">
    <location>
        <begin position="159"/>
        <end position="177"/>
    </location>
</feature>
<protein>
    <submittedName>
        <fullName evidence="11">Protease</fullName>
    </submittedName>
</protein>
<feature type="transmembrane region" description="Helical" evidence="8">
    <location>
        <begin position="183"/>
        <end position="200"/>
    </location>
</feature>
<dbReference type="SUPFAM" id="SSF144091">
    <property type="entry name" value="Rhomboid-like"/>
    <property type="match status" value="1"/>
</dbReference>
<evidence type="ECO:0000256" key="4">
    <source>
        <dbReference type="ARBA" id="ARBA00022801"/>
    </source>
</evidence>
<keyword evidence="5 8" id="KW-1133">Transmembrane helix</keyword>
<comment type="similarity">
    <text evidence="2">Belongs to the peptidase S54 family.</text>
</comment>
<dbReference type="OrthoDB" id="680602at2"/>